<dbReference type="EMBL" id="LNXY01000031">
    <property type="protein sequence ID" value="KTC84777.1"/>
    <property type="molecule type" value="Genomic_DNA"/>
</dbReference>
<protein>
    <submittedName>
        <fullName evidence="1">Uncharacterized protein</fullName>
    </submittedName>
</protein>
<dbReference type="STRING" id="1212489.Ldro_2941"/>
<keyword evidence="2" id="KW-1185">Reference proteome</keyword>
<accession>A0A0W0SNI1</accession>
<gene>
    <name evidence="1" type="ORF">Ldro_2941</name>
</gene>
<dbReference type="RefSeq" id="WP_058497197.1">
    <property type="nucleotide sequence ID" value="NZ_CAAAIU010000022.1"/>
</dbReference>
<evidence type="ECO:0000313" key="1">
    <source>
        <dbReference type="EMBL" id="KTC84777.1"/>
    </source>
</evidence>
<dbReference type="AlphaFoldDB" id="A0A0W0SNI1"/>
<sequence length="68" mass="7655">MERNKNWHHDTHAHVTITGFIGASFSKHGIIFLALFLTPLLRSLVCAVFNSVVVYLAERIQISSGFEL</sequence>
<evidence type="ECO:0000313" key="2">
    <source>
        <dbReference type="Proteomes" id="UP000054736"/>
    </source>
</evidence>
<proteinExistence type="predicted"/>
<reference evidence="1 2" key="1">
    <citation type="submission" date="2015-11" db="EMBL/GenBank/DDBJ databases">
        <title>Genomic analysis of 38 Legionella species identifies large and diverse effector repertoires.</title>
        <authorList>
            <person name="Burstein D."/>
            <person name="Amaro F."/>
            <person name="Zusman T."/>
            <person name="Lifshitz Z."/>
            <person name="Cohen O."/>
            <person name="Gilbert J.A."/>
            <person name="Pupko T."/>
            <person name="Shuman H.A."/>
            <person name="Segal G."/>
        </authorList>
    </citation>
    <scope>NUCLEOTIDE SEQUENCE [LARGE SCALE GENOMIC DNA]</scope>
    <source>
        <strain evidence="1 2">ATCC 700990</strain>
    </source>
</reference>
<dbReference type="PATRIC" id="fig|1212489.4.peg.3105"/>
<organism evidence="1 2">
    <name type="scientific">Legionella drozanskii LLAP-1</name>
    <dbReference type="NCBI Taxonomy" id="1212489"/>
    <lineage>
        <taxon>Bacteria</taxon>
        <taxon>Pseudomonadati</taxon>
        <taxon>Pseudomonadota</taxon>
        <taxon>Gammaproteobacteria</taxon>
        <taxon>Legionellales</taxon>
        <taxon>Legionellaceae</taxon>
        <taxon>Legionella</taxon>
    </lineage>
</organism>
<dbReference type="Proteomes" id="UP000054736">
    <property type="component" value="Unassembled WGS sequence"/>
</dbReference>
<name>A0A0W0SNI1_9GAMM</name>
<comment type="caution">
    <text evidence="1">The sequence shown here is derived from an EMBL/GenBank/DDBJ whole genome shotgun (WGS) entry which is preliminary data.</text>
</comment>